<dbReference type="PANTHER" id="PTHR34132:SF4">
    <property type="entry name" value="EXPRESSED PROTEIN"/>
    <property type="match status" value="1"/>
</dbReference>
<dbReference type="AlphaFoldDB" id="A0A2K1IJD9"/>
<dbReference type="Gramene" id="Pp3c23_14750V3.2">
    <property type="protein sequence ID" value="Pp3c23_14750V3.2"/>
    <property type="gene ID" value="Pp3c23_14750"/>
</dbReference>
<gene>
    <name evidence="3" type="primary">LOC112275586</name>
    <name evidence="2" type="ORF">PHYPA_028083</name>
</gene>
<sequence length="89" mass="9608">MCPLRVILLFLSAILAGYLAVKTVKAQQESSILDPSEESPKQAIEHKGLFAVVSARASSALSVTIDMLSGRYLYQTLRKQANGEAVADQ</sequence>
<feature type="chain" id="PRO_5043157951" evidence="1">
    <location>
        <begin position="27"/>
        <end position="89"/>
    </location>
</feature>
<feature type="signal peptide" evidence="1">
    <location>
        <begin position="1"/>
        <end position="26"/>
    </location>
</feature>
<evidence type="ECO:0000313" key="4">
    <source>
        <dbReference type="Proteomes" id="UP000006727"/>
    </source>
</evidence>
<dbReference type="EMBL" id="ABEU02000023">
    <property type="protein sequence ID" value="PNR29390.1"/>
    <property type="molecule type" value="Genomic_DNA"/>
</dbReference>
<protein>
    <submittedName>
        <fullName evidence="2 3">Uncharacterized protein</fullName>
    </submittedName>
</protein>
<reference evidence="2 4" key="2">
    <citation type="journal article" date="2018" name="Plant J.">
        <title>The Physcomitrella patens chromosome-scale assembly reveals moss genome structure and evolution.</title>
        <authorList>
            <person name="Lang D."/>
            <person name="Ullrich K.K."/>
            <person name="Murat F."/>
            <person name="Fuchs J."/>
            <person name="Jenkins J."/>
            <person name="Haas F.B."/>
            <person name="Piednoel M."/>
            <person name="Gundlach H."/>
            <person name="Van Bel M."/>
            <person name="Meyberg R."/>
            <person name="Vives C."/>
            <person name="Morata J."/>
            <person name="Symeonidi A."/>
            <person name="Hiss M."/>
            <person name="Muchero W."/>
            <person name="Kamisugi Y."/>
            <person name="Saleh O."/>
            <person name="Blanc G."/>
            <person name="Decker E.L."/>
            <person name="van Gessel N."/>
            <person name="Grimwood J."/>
            <person name="Hayes R.D."/>
            <person name="Graham S.W."/>
            <person name="Gunter L.E."/>
            <person name="McDaniel S.F."/>
            <person name="Hoernstein S.N.W."/>
            <person name="Larsson A."/>
            <person name="Li F.W."/>
            <person name="Perroud P.F."/>
            <person name="Phillips J."/>
            <person name="Ranjan P."/>
            <person name="Rokshar D.S."/>
            <person name="Rothfels C.J."/>
            <person name="Schneider L."/>
            <person name="Shu S."/>
            <person name="Stevenson D.W."/>
            <person name="Thummler F."/>
            <person name="Tillich M."/>
            <person name="Villarreal Aguilar J.C."/>
            <person name="Widiez T."/>
            <person name="Wong G.K."/>
            <person name="Wymore A."/>
            <person name="Zhang Y."/>
            <person name="Zimmer A.D."/>
            <person name="Quatrano R.S."/>
            <person name="Mayer K.F.X."/>
            <person name="Goodstein D."/>
            <person name="Casacuberta J.M."/>
            <person name="Vandepoele K."/>
            <person name="Reski R."/>
            <person name="Cuming A.C."/>
            <person name="Tuskan G.A."/>
            <person name="Maumus F."/>
            <person name="Salse J."/>
            <person name="Schmutz J."/>
            <person name="Rensing S.A."/>
        </authorList>
    </citation>
    <scope>NUCLEOTIDE SEQUENCE [LARGE SCALE GENOMIC DNA]</scope>
    <source>
        <strain evidence="3 4">cv. Gransden 2004</strain>
    </source>
</reference>
<dbReference type="RefSeq" id="XP_024361836.1">
    <property type="nucleotide sequence ID" value="XM_024506068.2"/>
</dbReference>
<dbReference type="Proteomes" id="UP000006727">
    <property type="component" value="Chromosome 23"/>
</dbReference>
<proteinExistence type="predicted"/>
<reference evidence="2 4" key="1">
    <citation type="journal article" date="2008" name="Science">
        <title>The Physcomitrella genome reveals evolutionary insights into the conquest of land by plants.</title>
        <authorList>
            <person name="Rensing S."/>
            <person name="Lang D."/>
            <person name="Zimmer A."/>
            <person name="Terry A."/>
            <person name="Salamov A."/>
            <person name="Shapiro H."/>
            <person name="Nishiyama T."/>
            <person name="Perroud P.-F."/>
            <person name="Lindquist E."/>
            <person name="Kamisugi Y."/>
            <person name="Tanahashi T."/>
            <person name="Sakakibara K."/>
            <person name="Fujita T."/>
            <person name="Oishi K."/>
            <person name="Shin-I T."/>
            <person name="Kuroki Y."/>
            <person name="Toyoda A."/>
            <person name="Suzuki Y."/>
            <person name="Hashimoto A."/>
            <person name="Yamaguchi K."/>
            <person name="Sugano A."/>
            <person name="Kohara Y."/>
            <person name="Fujiyama A."/>
            <person name="Anterola A."/>
            <person name="Aoki S."/>
            <person name="Ashton N."/>
            <person name="Barbazuk W.B."/>
            <person name="Barker E."/>
            <person name="Bennetzen J."/>
            <person name="Bezanilla M."/>
            <person name="Blankenship R."/>
            <person name="Cho S.H."/>
            <person name="Dutcher S."/>
            <person name="Estelle M."/>
            <person name="Fawcett J.A."/>
            <person name="Gundlach H."/>
            <person name="Hanada K."/>
            <person name="Heyl A."/>
            <person name="Hicks K.A."/>
            <person name="Hugh J."/>
            <person name="Lohr M."/>
            <person name="Mayer K."/>
            <person name="Melkozernov A."/>
            <person name="Murata T."/>
            <person name="Nelson D."/>
            <person name="Pils B."/>
            <person name="Prigge M."/>
            <person name="Reiss B."/>
            <person name="Renner T."/>
            <person name="Rombauts S."/>
            <person name="Rushton P."/>
            <person name="Sanderfoot A."/>
            <person name="Schween G."/>
            <person name="Shiu S.-H."/>
            <person name="Stueber K."/>
            <person name="Theodoulou F.L."/>
            <person name="Tu H."/>
            <person name="Van de Peer Y."/>
            <person name="Verrier P.J."/>
            <person name="Waters E."/>
            <person name="Wood A."/>
            <person name="Yang L."/>
            <person name="Cove D."/>
            <person name="Cuming A."/>
            <person name="Hasebe M."/>
            <person name="Lucas S."/>
            <person name="Mishler D.B."/>
            <person name="Reski R."/>
            <person name="Grigoriev I."/>
            <person name="Quatrano R.S."/>
            <person name="Boore J.L."/>
        </authorList>
    </citation>
    <scope>NUCLEOTIDE SEQUENCE [LARGE SCALE GENOMIC DNA]</scope>
    <source>
        <strain evidence="3 4">cv. Gransden 2004</strain>
    </source>
</reference>
<keyword evidence="4" id="KW-1185">Reference proteome</keyword>
<dbReference type="PANTHER" id="PTHR34132">
    <property type="entry name" value="EMB|CAB87627.1-RELATED"/>
    <property type="match status" value="1"/>
</dbReference>
<evidence type="ECO:0000313" key="2">
    <source>
        <dbReference type="EMBL" id="PNR29390.1"/>
    </source>
</evidence>
<dbReference type="KEGG" id="ppp:112275586"/>
<dbReference type="GeneID" id="112275586"/>
<dbReference type="OMA" id="CSAFWIF"/>
<keyword evidence="1" id="KW-0732">Signal</keyword>
<dbReference type="OrthoDB" id="776916at2759"/>
<name>A0A2K1IJD9_PHYPA</name>
<dbReference type="EnsemblPlants" id="Pp3c23_14750V3.2">
    <property type="protein sequence ID" value="Pp3c23_14750V3.2"/>
    <property type="gene ID" value="Pp3c23_14750"/>
</dbReference>
<dbReference type="Gramene" id="Pp3c23_14750V3.1">
    <property type="protein sequence ID" value="Pp3c23_14750V3.1"/>
    <property type="gene ID" value="Pp3c23_14750"/>
</dbReference>
<dbReference type="FunCoup" id="A0A2K1IJD9">
    <property type="interactions" value="21"/>
</dbReference>
<evidence type="ECO:0000256" key="1">
    <source>
        <dbReference type="SAM" id="SignalP"/>
    </source>
</evidence>
<reference evidence="3" key="3">
    <citation type="submission" date="2020-12" db="UniProtKB">
        <authorList>
            <consortium name="EnsemblPlants"/>
        </authorList>
    </citation>
    <scope>IDENTIFICATION</scope>
</reference>
<organism evidence="2">
    <name type="scientific">Physcomitrium patens</name>
    <name type="common">Spreading-leaved earth moss</name>
    <name type="synonym">Physcomitrella patens</name>
    <dbReference type="NCBI Taxonomy" id="3218"/>
    <lineage>
        <taxon>Eukaryota</taxon>
        <taxon>Viridiplantae</taxon>
        <taxon>Streptophyta</taxon>
        <taxon>Embryophyta</taxon>
        <taxon>Bryophyta</taxon>
        <taxon>Bryophytina</taxon>
        <taxon>Bryopsida</taxon>
        <taxon>Funariidae</taxon>
        <taxon>Funariales</taxon>
        <taxon>Funariaceae</taxon>
        <taxon>Physcomitrium</taxon>
    </lineage>
</organism>
<evidence type="ECO:0000313" key="3">
    <source>
        <dbReference type="EnsemblPlants" id="Pp3c23_14750V3.1"/>
    </source>
</evidence>
<dbReference type="EnsemblPlants" id="Pp3c23_14750V3.1">
    <property type="protein sequence ID" value="Pp3c23_14750V3.1"/>
    <property type="gene ID" value="Pp3c23_14750"/>
</dbReference>
<dbReference type="PaxDb" id="3218-PP1S156_41V6.1"/>
<accession>A0A2K1IJD9</accession>